<accession>A0A502EHY5</accession>
<dbReference type="InterPro" id="IPR041916">
    <property type="entry name" value="Anti_sigma_zinc_sf"/>
</dbReference>
<dbReference type="InterPro" id="IPR027383">
    <property type="entry name" value="Znf_put"/>
</dbReference>
<sequence>MQCQEMVELVTAYLEDALDFDTRTRFEKHLRRCDGCSDYLEQLRITVQTVGTLDDDELDPVFRARLLKAFAETAGSW</sequence>
<evidence type="ECO:0000313" key="5">
    <source>
        <dbReference type="Proteomes" id="UP000320095"/>
    </source>
</evidence>
<keyword evidence="5" id="KW-1185">Reference proteome</keyword>
<feature type="domain" description="Putative zinc-finger" evidence="3">
    <location>
        <begin position="3"/>
        <end position="36"/>
    </location>
</feature>
<evidence type="ECO:0000256" key="2">
    <source>
        <dbReference type="ARBA" id="ARBA00023163"/>
    </source>
</evidence>
<protein>
    <submittedName>
        <fullName evidence="4">Zf-HC2 domain-containing protein</fullName>
    </submittedName>
</protein>
<dbReference type="OrthoDB" id="129419at2"/>
<organism evidence="4 5">
    <name type="scientific">Mycolicibacterium hodleri</name>
    <dbReference type="NCBI Taxonomy" id="49897"/>
    <lineage>
        <taxon>Bacteria</taxon>
        <taxon>Bacillati</taxon>
        <taxon>Actinomycetota</taxon>
        <taxon>Actinomycetes</taxon>
        <taxon>Mycobacteriales</taxon>
        <taxon>Mycobacteriaceae</taxon>
        <taxon>Mycolicibacterium</taxon>
    </lineage>
</organism>
<gene>
    <name evidence="4" type="ORF">EAH80_07355</name>
</gene>
<evidence type="ECO:0000313" key="4">
    <source>
        <dbReference type="EMBL" id="TPG36100.1"/>
    </source>
</evidence>
<dbReference type="AlphaFoldDB" id="A0A502EHY5"/>
<comment type="caution">
    <text evidence="4">The sequence shown here is derived from an EMBL/GenBank/DDBJ whole genome shotgun (WGS) entry which is preliminary data.</text>
</comment>
<dbReference type="Pfam" id="PF13490">
    <property type="entry name" value="zf-HC2"/>
    <property type="match status" value="1"/>
</dbReference>
<dbReference type="EMBL" id="RCZG01000002">
    <property type="protein sequence ID" value="TPG36100.1"/>
    <property type="molecule type" value="Genomic_DNA"/>
</dbReference>
<dbReference type="Gene3D" id="1.10.10.1320">
    <property type="entry name" value="Anti-sigma factor, zinc-finger domain"/>
    <property type="match status" value="1"/>
</dbReference>
<evidence type="ECO:0000259" key="3">
    <source>
        <dbReference type="Pfam" id="PF13490"/>
    </source>
</evidence>
<keyword evidence="1" id="KW-0805">Transcription regulation</keyword>
<name>A0A502EHY5_9MYCO</name>
<keyword evidence="2" id="KW-0804">Transcription</keyword>
<dbReference type="Proteomes" id="UP000320095">
    <property type="component" value="Unassembled WGS sequence"/>
</dbReference>
<evidence type="ECO:0000256" key="1">
    <source>
        <dbReference type="ARBA" id="ARBA00023015"/>
    </source>
</evidence>
<reference evidence="4 5" key="1">
    <citation type="journal article" date="2019" name="Environ. Microbiol.">
        <title>Species interactions and distinct microbial communities in high Arctic permafrost affected cryosols are associated with the CH4 and CO2 gas fluxes.</title>
        <authorList>
            <person name="Altshuler I."/>
            <person name="Hamel J."/>
            <person name="Turney S."/>
            <person name="Magnuson E."/>
            <person name="Levesque R."/>
            <person name="Greer C."/>
            <person name="Whyte L.G."/>
        </authorList>
    </citation>
    <scope>NUCLEOTIDE SEQUENCE [LARGE SCALE GENOMIC DNA]</scope>
    <source>
        <strain evidence="4 5">S5.20</strain>
    </source>
</reference>
<proteinExistence type="predicted"/>